<gene>
    <name evidence="7" type="ORF">EI42_01636</name>
</gene>
<dbReference type="EMBL" id="QKUF01000003">
    <property type="protein sequence ID" value="PZW33085.1"/>
    <property type="molecule type" value="Genomic_DNA"/>
</dbReference>
<evidence type="ECO:0000313" key="8">
    <source>
        <dbReference type="Proteomes" id="UP000248806"/>
    </source>
</evidence>
<evidence type="ECO:0000256" key="6">
    <source>
        <dbReference type="SAM" id="Phobius"/>
    </source>
</evidence>
<keyword evidence="5 6" id="KW-0472">Membrane</keyword>
<keyword evidence="4 6" id="KW-1133">Transmembrane helix</keyword>
<evidence type="ECO:0000256" key="1">
    <source>
        <dbReference type="ARBA" id="ARBA00004651"/>
    </source>
</evidence>
<feature type="transmembrane region" description="Helical" evidence="6">
    <location>
        <begin position="120"/>
        <end position="143"/>
    </location>
</feature>
<dbReference type="OrthoDB" id="158426at2"/>
<keyword evidence="2" id="KW-1003">Cell membrane</keyword>
<name>A0A326UCI7_THEHA</name>
<reference evidence="7 8" key="1">
    <citation type="submission" date="2018-06" db="EMBL/GenBank/DDBJ databases">
        <title>Genomic Encyclopedia of Archaeal and Bacterial Type Strains, Phase II (KMG-II): from individual species to whole genera.</title>
        <authorList>
            <person name="Goeker M."/>
        </authorList>
    </citation>
    <scope>NUCLEOTIDE SEQUENCE [LARGE SCALE GENOMIC DNA]</scope>
    <source>
        <strain evidence="7 8">ATCC BAA-1881</strain>
    </source>
</reference>
<dbReference type="AlphaFoldDB" id="A0A326UCI7"/>
<feature type="transmembrane region" description="Helical" evidence="6">
    <location>
        <begin position="230"/>
        <end position="255"/>
    </location>
</feature>
<feature type="transmembrane region" description="Helical" evidence="6">
    <location>
        <begin position="155"/>
        <end position="178"/>
    </location>
</feature>
<evidence type="ECO:0000256" key="2">
    <source>
        <dbReference type="ARBA" id="ARBA00022475"/>
    </source>
</evidence>
<evidence type="ECO:0000256" key="5">
    <source>
        <dbReference type="ARBA" id="ARBA00023136"/>
    </source>
</evidence>
<dbReference type="Proteomes" id="UP000248806">
    <property type="component" value="Unassembled WGS sequence"/>
</dbReference>
<protein>
    <submittedName>
        <fullName evidence="7">Cytochrome c oxidase assembly factor CtaG</fullName>
    </submittedName>
</protein>
<evidence type="ECO:0000313" key="7">
    <source>
        <dbReference type="EMBL" id="PZW33085.1"/>
    </source>
</evidence>
<comment type="caution">
    <text evidence="7">The sequence shown here is derived from an EMBL/GenBank/DDBJ whole genome shotgun (WGS) entry which is preliminary data.</text>
</comment>
<accession>A0A326UCI7</accession>
<feature type="transmembrane region" description="Helical" evidence="6">
    <location>
        <begin position="12"/>
        <end position="30"/>
    </location>
</feature>
<dbReference type="InterPro" id="IPR019108">
    <property type="entry name" value="Caa3_assmbl_CtaG-rel"/>
</dbReference>
<dbReference type="GO" id="GO:0005886">
    <property type="term" value="C:plasma membrane"/>
    <property type="evidence" value="ECO:0007669"/>
    <property type="project" value="UniProtKB-SubCell"/>
</dbReference>
<evidence type="ECO:0000256" key="4">
    <source>
        <dbReference type="ARBA" id="ARBA00022989"/>
    </source>
</evidence>
<evidence type="ECO:0000256" key="3">
    <source>
        <dbReference type="ARBA" id="ARBA00022692"/>
    </source>
</evidence>
<proteinExistence type="predicted"/>
<organism evidence="7 8">
    <name type="scientific">Thermosporothrix hazakensis</name>
    <dbReference type="NCBI Taxonomy" id="644383"/>
    <lineage>
        <taxon>Bacteria</taxon>
        <taxon>Bacillati</taxon>
        <taxon>Chloroflexota</taxon>
        <taxon>Ktedonobacteria</taxon>
        <taxon>Ktedonobacterales</taxon>
        <taxon>Thermosporotrichaceae</taxon>
        <taxon>Thermosporothrix</taxon>
    </lineage>
</organism>
<sequence>MGEQTMRWSWSPAALITLVLLAVLYGWTVWSAWKQDIKDERGEKPLQWYHLAAFGVALVLAFLIFFSPVNAGGQQYFVLHAVQLVGLTTVCVPLMMFAWPVAVSRRLLGLPGIRDILEMLSVPLLSSLAFNFAFIIWHIPVLYAQVVKDTNLYHLQLLCIFVLAFLSWGPLCAAWRGTRHMRYPTQMLYTFLDGQPMDWLAFALLITTSPLYSSYLFPSLLGIPNFSDQAAGALVLLCPGIVDLVILSVIFFRWMMQIEQRTRAKDQERVQEEEEYEIEYEVIEKQ</sequence>
<keyword evidence="8" id="KW-1185">Reference proteome</keyword>
<keyword evidence="3 6" id="KW-0812">Transmembrane</keyword>
<dbReference type="RefSeq" id="WP_111320674.1">
    <property type="nucleotide sequence ID" value="NZ_BIFX01000001.1"/>
</dbReference>
<comment type="subcellular location">
    <subcellularLocation>
        <location evidence="1">Cell membrane</location>
        <topology evidence="1">Multi-pass membrane protein</topology>
    </subcellularLocation>
</comment>
<feature type="transmembrane region" description="Helical" evidence="6">
    <location>
        <begin position="77"/>
        <end position="99"/>
    </location>
</feature>
<feature type="transmembrane region" description="Helical" evidence="6">
    <location>
        <begin position="199"/>
        <end position="218"/>
    </location>
</feature>
<dbReference type="Pfam" id="PF09678">
    <property type="entry name" value="Caa3_CtaG"/>
    <property type="match status" value="1"/>
</dbReference>
<feature type="transmembrane region" description="Helical" evidence="6">
    <location>
        <begin position="51"/>
        <end position="71"/>
    </location>
</feature>